<dbReference type="AlphaFoldDB" id="A0A0G1I0Z1"/>
<dbReference type="Pfam" id="PF08241">
    <property type="entry name" value="Methyltransf_11"/>
    <property type="match status" value="1"/>
</dbReference>
<dbReference type="Gene3D" id="3.40.50.150">
    <property type="entry name" value="Vaccinia Virus protein VP39"/>
    <property type="match status" value="1"/>
</dbReference>
<reference evidence="2 3" key="1">
    <citation type="journal article" date="2015" name="Nature">
        <title>rRNA introns, odd ribosomes, and small enigmatic genomes across a large radiation of phyla.</title>
        <authorList>
            <person name="Brown C.T."/>
            <person name="Hug L.A."/>
            <person name="Thomas B.C."/>
            <person name="Sharon I."/>
            <person name="Castelle C.J."/>
            <person name="Singh A."/>
            <person name="Wilkins M.J."/>
            <person name="Williams K.H."/>
            <person name="Banfield J.F."/>
        </authorList>
    </citation>
    <scope>NUCLEOTIDE SEQUENCE [LARGE SCALE GENOMIC DNA]</scope>
</reference>
<dbReference type="Proteomes" id="UP000034006">
    <property type="component" value="Unassembled WGS sequence"/>
</dbReference>
<gene>
    <name evidence="2" type="ORF">UW44_C0001G0040</name>
</gene>
<accession>A0A0G1I0Z1</accession>
<comment type="caution">
    <text evidence="2">The sequence shown here is derived from an EMBL/GenBank/DDBJ whole genome shotgun (WGS) entry which is preliminary data.</text>
</comment>
<protein>
    <submittedName>
        <fullName evidence="2">Methyltransferase type 11</fullName>
    </submittedName>
</protein>
<evidence type="ECO:0000313" key="2">
    <source>
        <dbReference type="EMBL" id="KKT52488.1"/>
    </source>
</evidence>
<dbReference type="InterPro" id="IPR013216">
    <property type="entry name" value="Methyltransf_11"/>
</dbReference>
<evidence type="ECO:0000259" key="1">
    <source>
        <dbReference type="Pfam" id="PF08241"/>
    </source>
</evidence>
<dbReference type="CDD" id="cd02440">
    <property type="entry name" value="AdoMet_MTases"/>
    <property type="match status" value="1"/>
</dbReference>
<dbReference type="InterPro" id="IPR029063">
    <property type="entry name" value="SAM-dependent_MTases_sf"/>
</dbReference>
<dbReference type="SUPFAM" id="SSF53335">
    <property type="entry name" value="S-adenosyl-L-methionine-dependent methyltransferases"/>
    <property type="match status" value="1"/>
</dbReference>
<keyword evidence="2" id="KW-0808">Transferase</keyword>
<feature type="domain" description="Methyltransferase type 11" evidence="1">
    <location>
        <begin position="118"/>
        <end position="163"/>
    </location>
</feature>
<organism evidence="2 3">
    <name type="scientific">Candidatus Collierbacteria bacterium GW2011_GWB2_44_22</name>
    <dbReference type="NCBI Taxonomy" id="1618387"/>
    <lineage>
        <taxon>Bacteria</taxon>
        <taxon>Candidatus Collieribacteriota</taxon>
    </lineage>
</organism>
<dbReference type="STRING" id="1618387.UW44_C0001G0040"/>
<dbReference type="GO" id="GO:0032259">
    <property type="term" value="P:methylation"/>
    <property type="evidence" value="ECO:0007669"/>
    <property type="project" value="UniProtKB-KW"/>
</dbReference>
<proteinExistence type="predicted"/>
<keyword evidence="2" id="KW-0489">Methyltransferase</keyword>
<name>A0A0G1I0Z1_9BACT</name>
<sequence>MNKKKVLTEAKNFYKEINLQQNFKSRMRLAEEYYSGWYQEVAKLDLGDEATVSNHKLPTFFLGDTSTLTIYLISPSLAEIKLFASKFKKVYFSAVPKLKGNFPANTFQLNRDKNYELDLEQVRNLKVDCAFSHHVVEHIHPKDIKRHLAEVYSLLKKGGRYLIICPSSIRIKKDEISNNFFSQVSVYHHVGRYSYQSIHDLSREMGFTRCFRPIINPNLLNHFHPYRSSWCYDYLEKLSAIIPDQLLSILGLNSLYITITK</sequence>
<evidence type="ECO:0000313" key="3">
    <source>
        <dbReference type="Proteomes" id="UP000034006"/>
    </source>
</evidence>
<dbReference type="EMBL" id="LCIH01000001">
    <property type="protein sequence ID" value="KKT52488.1"/>
    <property type="molecule type" value="Genomic_DNA"/>
</dbReference>
<dbReference type="GO" id="GO:0008757">
    <property type="term" value="F:S-adenosylmethionine-dependent methyltransferase activity"/>
    <property type="evidence" value="ECO:0007669"/>
    <property type="project" value="InterPro"/>
</dbReference>